<evidence type="ECO:0000259" key="3">
    <source>
        <dbReference type="Pfam" id="PF07811"/>
    </source>
</evidence>
<evidence type="ECO:0000313" key="4">
    <source>
        <dbReference type="EMBL" id="CAB3734470.1"/>
    </source>
</evidence>
<keyword evidence="2" id="KW-0812">Transmembrane</keyword>
<protein>
    <submittedName>
        <fullName evidence="5">Pilus assembly protein TadE</fullName>
    </submittedName>
</protein>
<dbReference type="EMBL" id="PNXY01000028">
    <property type="protein sequence ID" value="PMS25551.1"/>
    <property type="molecule type" value="Genomic_DNA"/>
</dbReference>
<reference evidence="4 7" key="2">
    <citation type="submission" date="2020-04" db="EMBL/GenBank/DDBJ databases">
        <authorList>
            <person name="De Canck E."/>
        </authorList>
    </citation>
    <scope>NUCLEOTIDE SEQUENCE [LARGE SCALE GENOMIC DNA]</scope>
    <source>
        <strain evidence="4 7">LMG 27174</strain>
    </source>
</reference>
<keyword evidence="2" id="KW-0472">Membrane</keyword>
<dbReference type="AlphaFoldDB" id="A0A2N7W828"/>
<proteinExistence type="predicted"/>
<accession>A0A2N7W828</accession>
<dbReference type="Proteomes" id="UP000494205">
    <property type="component" value="Unassembled WGS sequence"/>
</dbReference>
<name>A0A2N7W828_9BURK</name>
<dbReference type="Proteomes" id="UP000235659">
    <property type="component" value="Unassembled WGS sequence"/>
</dbReference>
<feature type="transmembrane region" description="Helical" evidence="2">
    <location>
        <begin position="47"/>
        <end position="74"/>
    </location>
</feature>
<feature type="region of interest" description="Disordered" evidence="1">
    <location>
        <begin position="1"/>
        <end position="31"/>
    </location>
</feature>
<organism evidence="4 7">
    <name type="scientific">Paraburkholderia rhynchosiae</name>
    <dbReference type="NCBI Taxonomy" id="487049"/>
    <lineage>
        <taxon>Bacteria</taxon>
        <taxon>Pseudomonadati</taxon>
        <taxon>Pseudomonadota</taxon>
        <taxon>Betaproteobacteria</taxon>
        <taxon>Burkholderiales</taxon>
        <taxon>Burkholderiaceae</taxon>
        <taxon>Paraburkholderia</taxon>
    </lineage>
</organism>
<evidence type="ECO:0000256" key="1">
    <source>
        <dbReference type="SAM" id="MobiDB-lite"/>
    </source>
</evidence>
<dbReference type="EMBL" id="CADIJZ010000031">
    <property type="protein sequence ID" value="CAB3734470.1"/>
    <property type="molecule type" value="Genomic_DNA"/>
</dbReference>
<evidence type="ECO:0000256" key="2">
    <source>
        <dbReference type="SAM" id="Phobius"/>
    </source>
</evidence>
<evidence type="ECO:0000313" key="7">
    <source>
        <dbReference type="Proteomes" id="UP000494205"/>
    </source>
</evidence>
<dbReference type="InterPro" id="IPR012495">
    <property type="entry name" value="TadE-like_dom"/>
</dbReference>
<sequence>MSQKTRQFTGHAGSKNTGRRQKSPAESHHASALLASRRCGSRRQAGVAAVEFALILPLLLLVIFGTVELGIALYDKAVITNASREGARAGIVLKSPKPTSTDIKNVVQSYTSSYLVTFGTASTPTVTQTGQGGTFGTPLSVTVSYQYAGLGLGAMLSALTGPITLSATTVMNNE</sequence>
<keyword evidence="2" id="KW-1133">Transmembrane helix</keyword>
<evidence type="ECO:0000313" key="6">
    <source>
        <dbReference type="Proteomes" id="UP000235659"/>
    </source>
</evidence>
<dbReference type="RefSeq" id="WP_102635477.1">
    <property type="nucleotide sequence ID" value="NZ_CADIJZ010000031.1"/>
</dbReference>
<reference evidence="5 6" key="1">
    <citation type="submission" date="2018-01" db="EMBL/GenBank/DDBJ databases">
        <title>Whole genome analyses suggest that Burkholderia sensu lato contains two further novel genera in the rhizoxinica-symbiotica group Mycetohabitans gen. nov., and Trinickia gen. nov.: implications for the evolution of diazotrophy and nodulation in the Burkholderiaceae.</title>
        <authorList>
            <person name="Estrada-de los Santos P."/>
            <person name="Palmer M."/>
            <person name="Chavez-Ramirez B."/>
            <person name="Beukes C."/>
            <person name="Steenkamp E.T."/>
            <person name="Hirsch A.M."/>
            <person name="Manyaka P."/>
            <person name="Maluk M."/>
            <person name="Lafos M."/>
            <person name="Crook M."/>
            <person name="Gross E."/>
            <person name="Simon M.F."/>
            <person name="Bueno dos Reis Junior F."/>
            <person name="Poole P.S."/>
            <person name="Venter S.N."/>
            <person name="James E.K."/>
        </authorList>
    </citation>
    <scope>NUCLEOTIDE SEQUENCE [LARGE SCALE GENOMIC DNA]</scope>
    <source>
        <strain evidence="5 6">WSM 3937</strain>
    </source>
</reference>
<feature type="domain" description="TadE-like" evidence="3">
    <location>
        <begin position="46"/>
        <end position="88"/>
    </location>
</feature>
<dbReference type="Pfam" id="PF07811">
    <property type="entry name" value="TadE"/>
    <property type="match status" value="1"/>
</dbReference>
<dbReference type="OrthoDB" id="6165442at2"/>
<evidence type="ECO:0000313" key="5">
    <source>
        <dbReference type="EMBL" id="PMS25551.1"/>
    </source>
</evidence>
<gene>
    <name evidence="5" type="ORF">C0Z16_28880</name>
    <name evidence="4" type="ORF">LMG27174_06117</name>
</gene>
<keyword evidence="6" id="KW-1185">Reference proteome</keyword>